<dbReference type="Pfam" id="PF13520">
    <property type="entry name" value="AA_permease_2"/>
    <property type="match status" value="1"/>
</dbReference>
<feature type="transmembrane region" description="Helical" evidence="7">
    <location>
        <begin position="245"/>
        <end position="267"/>
    </location>
</feature>
<feature type="transmembrane region" description="Helical" evidence="7">
    <location>
        <begin position="396"/>
        <end position="421"/>
    </location>
</feature>
<name>A0A2R5HI31_9LACT</name>
<evidence type="ECO:0000313" key="8">
    <source>
        <dbReference type="EMBL" id="GBG97135.1"/>
    </source>
</evidence>
<sequence length="515" mass="56561">MSNSKKAKLTAISLALMIFTSVYGFGNVPLAFYQMGYGAIPWYVISALVFFLPFSLMVTEFGSAFKNEKGGIYSWMEKSIGQGFALIGTLMWYMSWVTWFVAVGNRILVPIANVIFGNSDAIAHVNTVTLSILAIIIMAIVTFTSMNGIGWIKRVASVGGVAVMSLNFVLIIAAIILMIHQHGIPATELNWHALWSTPNPTLKPVTIVTFVSFLVYAIFAYAGVESVGGLVDETEKPEKNFPRGILLSTLVITVGYSLMILLNGFVINYAKDWLPDIQAGTLNQGNLTYIMMQQLGEKLGMVFGLDHSGVLLLGSIFARYVGLSMFLALAGAFFTLIYSPLKQLMEGAPKEMWPGKLGEVKKGVPRNAMLWQFIVVSVLILMNMGISLVNKGAADQFFLVLTNMGNVASSLPYVFIVLAYIKFKKNESIEKPFVVLKNKTFAIAIAWLSAILIILADLFTVIQPIIDRIDDPGDNPIAGIVTNILSMVAGPIIFAIIGWWILKVYKKKMNAKKQD</sequence>
<keyword evidence="2" id="KW-0813">Transport</keyword>
<evidence type="ECO:0000256" key="2">
    <source>
        <dbReference type="ARBA" id="ARBA00022448"/>
    </source>
</evidence>
<reference evidence="8 9" key="1">
    <citation type="journal article" date="2018" name="Genome Announc.">
        <title>Draft Genome Sequence of Lactococcus sp. Strain NtB2 (JCM 32569), Isolated from the Gut of the Higher Termite Nasutitermes takasagoensis.</title>
        <authorList>
            <person name="Noda S."/>
            <person name="Aihara C."/>
            <person name="Yuki M."/>
            <person name="Ohkuma M."/>
        </authorList>
    </citation>
    <scope>NUCLEOTIDE SEQUENCE [LARGE SCALE GENOMIC DNA]</scope>
    <source>
        <strain evidence="8 9">NtB2</strain>
    </source>
</reference>
<evidence type="ECO:0000256" key="6">
    <source>
        <dbReference type="ARBA" id="ARBA00023136"/>
    </source>
</evidence>
<dbReference type="PIRSF" id="PIRSF006060">
    <property type="entry name" value="AA_transporter"/>
    <property type="match status" value="1"/>
</dbReference>
<dbReference type="InterPro" id="IPR050367">
    <property type="entry name" value="APC_superfamily"/>
</dbReference>
<dbReference type="GO" id="GO:0022857">
    <property type="term" value="F:transmembrane transporter activity"/>
    <property type="evidence" value="ECO:0007669"/>
    <property type="project" value="InterPro"/>
</dbReference>
<dbReference type="RefSeq" id="WP_109246093.1">
    <property type="nucleotide sequence ID" value="NZ_BFFO01000007.1"/>
</dbReference>
<dbReference type="OrthoDB" id="92719at2"/>
<dbReference type="NCBIfam" id="NF011775">
    <property type="entry name" value="PRK15238.1"/>
    <property type="match status" value="1"/>
</dbReference>
<gene>
    <name evidence="8" type="ORF">NtB2_01272</name>
</gene>
<dbReference type="PANTHER" id="PTHR42770">
    <property type="entry name" value="AMINO ACID TRANSPORTER-RELATED"/>
    <property type="match status" value="1"/>
</dbReference>
<accession>A0A2R5HI31</accession>
<proteinExistence type="predicted"/>
<keyword evidence="6 7" id="KW-0472">Membrane</keyword>
<evidence type="ECO:0000256" key="5">
    <source>
        <dbReference type="ARBA" id="ARBA00022989"/>
    </source>
</evidence>
<comment type="subcellular location">
    <subcellularLocation>
        <location evidence="1">Cell membrane</location>
        <topology evidence="1">Multi-pass membrane protein</topology>
    </subcellularLocation>
</comment>
<evidence type="ECO:0000256" key="4">
    <source>
        <dbReference type="ARBA" id="ARBA00022692"/>
    </source>
</evidence>
<feature type="transmembrane region" description="Helical" evidence="7">
    <location>
        <begin position="205"/>
        <end position="224"/>
    </location>
</feature>
<dbReference type="AlphaFoldDB" id="A0A2R5HI31"/>
<dbReference type="Gene3D" id="1.20.1740.10">
    <property type="entry name" value="Amino acid/polyamine transporter I"/>
    <property type="match status" value="1"/>
</dbReference>
<comment type="caution">
    <text evidence="8">The sequence shown here is derived from an EMBL/GenBank/DDBJ whole genome shotgun (WGS) entry which is preliminary data.</text>
</comment>
<evidence type="ECO:0000256" key="7">
    <source>
        <dbReference type="SAM" id="Phobius"/>
    </source>
</evidence>
<keyword evidence="9" id="KW-1185">Reference proteome</keyword>
<keyword evidence="5 7" id="KW-1133">Transmembrane helix</keyword>
<evidence type="ECO:0000256" key="1">
    <source>
        <dbReference type="ARBA" id="ARBA00004651"/>
    </source>
</evidence>
<evidence type="ECO:0000256" key="3">
    <source>
        <dbReference type="ARBA" id="ARBA00022475"/>
    </source>
</evidence>
<evidence type="ECO:0000313" key="9">
    <source>
        <dbReference type="Proteomes" id="UP000245021"/>
    </source>
</evidence>
<dbReference type="PANTHER" id="PTHR42770:SF15">
    <property type="entry name" value="GLUTAMATE_GAMMA-AMINOBUTYRATE ANTIPORTER-RELATED"/>
    <property type="match status" value="1"/>
</dbReference>
<keyword evidence="4 7" id="KW-0812">Transmembrane</keyword>
<dbReference type="GO" id="GO:0005886">
    <property type="term" value="C:plasma membrane"/>
    <property type="evidence" value="ECO:0007669"/>
    <property type="project" value="UniProtKB-SubCell"/>
</dbReference>
<feature type="transmembrane region" description="Helical" evidence="7">
    <location>
        <begin position="317"/>
        <end position="338"/>
    </location>
</feature>
<dbReference type="InterPro" id="IPR002293">
    <property type="entry name" value="AA/rel_permease1"/>
</dbReference>
<feature type="transmembrane region" description="Helical" evidence="7">
    <location>
        <begin position="370"/>
        <end position="390"/>
    </location>
</feature>
<keyword evidence="3" id="KW-1003">Cell membrane</keyword>
<feature type="transmembrane region" description="Helical" evidence="7">
    <location>
        <begin position="441"/>
        <end position="465"/>
    </location>
</feature>
<feature type="transmembrane region" description="Helical" evidence="7">
    <location>
        <begin position="477"/>
        <end position="502"/>
    </location>
</feature>
<dbReference type="Proteomes" id="UP000245021">
    <property type="component" value="Unassembled WGS sequence"/>
</dbReference>
<protein>
    <submittedName>
        <fullName evidence="8">Amino acid permease</fullName>
    </submittedName>
</protein>
<feature type="transmembrane region" description="Helical" evidence="7">
    <location>
        <begin position="155"/>
        <end position="179"/>
    </location>
</feature>
<dbReference type="EMBL" id="BFFO01000007">
    <property type="protein sequence ID" value="GBG97135.1"/>
    <property type="molecule type" value="Genomic_DNA"/>
</dbReference>
<organism evidence="8 9">
    <name type="scientific">Lactococcus termiticola</name>
    <dbReference type="NCBI Taxonomy" id="2169526"/>
    <lineage>
        <taxon>Bacteria</taxon>
        <taxon>Bacillati</taxon>
        <taxon>Bacillota</taxon>
        <taxon>Bacilli</taxon>
        <taxon>Lactobacillales</taxon>
        <taxon>Streptococcaceae</taxon>
        <taxon>Lactococcus</taxon>
    </lineage>
</organism>
<feature type="transmembrane region" description="Helical" evidence="7">
    <location>
        <begin position="83"/>
        <end position="102"/>
    </location>
</feature>
<feature type="transmembrane region" description="Helical" evidence="7">
    <location>
        <begin position="122"/>
        <end position="143"/>
    </location>
</feature>
<feature type="transmembrane region" description="Helical" evidence="7">
    <location>
        <begin position="40"/>
        <end position="62"/>
    </location>
</feature>